<dbReference type="SUPFAM" id="SSF69304">
    <property type="entry name" value="Tricorn protease N-terminal domain"/>
    <property type="match status" value="1"/>
</dbReference>
<gene>
    <name evidence="7" type="ORF">EGT41_10060</name>
</gene>
<sequence>MAQQLPPGAEKEQAVSWLSDISPKDVAAGGDRFNKWLLKISGNHISFEDLKTVASAVPIIGNLMAFYDAVCDIVTIVEKRHADLLDYLGLAINLIGVIPVPPPLASFRLSARPLLALVRNQLLVSRGNLGAAIIGVLVAHINAAAATEIENFLKTLQEVLVDLLNDCAAKAQELMVGIASGLELALKGQIFDSSANVRRTQQIARKMGERSWYNPKLLVDAFEYGYEGSIALGKEAGNATVGTAAKLAPDSWLQPFRDIVAFLKTEAPKVAKAIRDLNGSEEGKMLWLIAQVIEAVARVRAGGKLREKTADVPTGGKGRAHHDRPQEPVGAVGQHAHPEGPGQSPCKGCGVGASTGSIDFAFGDETFTHTDFELPGALPLVWARTYRSRLSAYDTGELGARWITPYTTRIDIEGDTWFYRDASGRSIEYRALAAGSVHDDLSENLTLSRLDDTWVTIAYGHDELHVYERRGNAFRLAMQKDRAGNTITLDYDARDLVARLIDASGNVLSFEHDKHGRIVLIEQVLEDGKRRTLASYAYDEAADLIRATDRHGNAWNYQYDRHLVTRYTDRTGRGMSLEWDGADADDNANAKCVREYADDGSLDIRLAWHPNIRLTYVTDALGQTTRYYFNIKGYVYRIAYPDGNEEWFRRDEHNNLTLHILPDGSVEQMRYDARGNRTWHERADGSIVEMAYDDKDQMIRLVDPNGHVWQRKYDDAGNLVEEIDPLEHSTKYSYNDKGLPTQIIDAKGGSKALEYNAAGQLTGYTDCSGKKTAWRYDDIGRAIETKDASGGVVAYAYGPNGQLTEIRSPAGIEHVQYDAEGRLLGHTDQLNRSTRYGYDAVGRIASRADALGQTIAYRYDRLGRLTALTDANFATYQFRYDPAGRLIEEIAFDGKSTRYQYDPDSGSLVSIDEAGCVTSVDVDANGRLLKRIAGDSEERFAYDPSGRLIDAVNRYSRVQFFFDPVGNLVREHHAYDLFGDRRSYVWHHEYDELGNRRRTVRPDGHAVDWLMYGSGHVHGMLLDGEERVQFERDDLHRETVRVLSSKVGQRTHYDPAGRVLQQTIQRSTSPAPLAERRYRYDAVGQLSRIEDSRKGGTDYRYDPVGRLIEAISPVAKERFAFDPASNIIDPVRIAETPASRPSPVRPESTLRVEVPKVLGNLLKAYAGMHFEYDARGNLVRKRTPAGEQEYEWDEFNRLLSARVAETSRQSQARYFYDAFGRRIAKEVNGERTVFGWDGDTLAYESDGERGTHYLYEPGTFVPLAQYVAGPVEGIATPVWTSTDRYVPEEDPLQKVPERRGDAVVFYYHCDQIGTPQLLTDDDGDVVWEASYKAWGEAREVIARASKAAGIVAKNPLRFQGQRVDDETGLHYNRHRHYDPDSGRFISNDPIGLTGGINLFQYANNPIHWTDPLGLARTPHSGGCADAAARSALESVMGKSIRTNKEFGGLVYEKGGQYFATIPVPGTGRTFIPALALPQIPKGATIVGDYHTHGDYSVLGANGEIVRTSDPSRDSFNSDDFSRRDKEITALATLKNKCHRSYLGTPSGKIKVYTVMGGAREL</sequence>
<accession>A0A3R9CFG7</accession>
<dbReference type="Pfam" id="PF05593">
    <property type="entry name" value="RHS_repeat"/>
    <property type="match status" value="2"/>
</dbReference>
<keyword evidence="1" id="KW-0677">Repeat</keyword>
<reference evidence="8" key="1">
    <citation type="submission" date="2018-11" db="EMBL/GenBank/DDBJ databases">
        <title>FDA dAtabase for Regulatory Grade micrObial Sequences (FDA-ARGOS): Supporting development and validation of Infectious Disease Dx tests.</title>
        <authorList>
            <person name="Goldberg B."/>
            <person name="Campos J."/>
            <person name="Tallon L."/>
            <person name="Sadzewicz L."/>
            <person name="Zhao X."/>
            <person name="Vavikolanu K."/>
            <person name="Mehta A."/>
            <person name="Aluvathingal J."/>
            <person name="Nadendla S."/>
            <person name="Geyer C."/>
            <person name="Nandy P."/>
            <person name="Yan Y."/>
            <person name="Sichtig H."/>
        </authorList>
    </citation>
    <scope>NUCLEOTIDE SEQUENCE [LARGE SCALE GENOMIC DNA]</scope>
    <source>
        <strain evidence="8">FDAARGOS_544</strain>
    </source>
</reference>
<dbReference type="EMBL" id="RKIO01000002">
    <property type="protein sequence ID" value="RSC13653.1"/>
    <property type="molecule type" value="Genomic_DNA"/>
</dbReference>
<dbReference type="PANTHER" id="PTHR32305">
    <property type="match status" value="1"/>
</dbReference>
<protein>
    <submittedName>
        <fullName evidence="7">DUF4329 domain-containing protein</fullName>
    </submittedName>
</protein>
<dbReference type="PANTHER" id="PTHR32305:SF15">
    <property type="entry name" value="PROTEIN RHSA-RELATED"/>
    <property type="match status" value="1"/>
</dbReference>
<dbReference type="Pfam" id="PF25023">
    <property type="entry name" value="TEN_YD-shell"/>
    <property type="match status" value="1"/>
</dbReference>
<dbReference type="Pfam" id="PF03527">
    <property type="entry name" value="RHS"/>
    <property type="match status" value="1"/>
</dbReference>
<feature type="domain" description="DUF4329" evidence="4">
    <location>
        <begin position="1425"/>
        <end position="1554"/>
    </location>
</feature>
<dbReference type="Pfam" id="PF20148">
    <property type="entry name" value="DUF6531"/>
    <property type="match status" value="1"/>
</dbReference>
<dbReference type="Gene3D" id="2.180.10.10">
    <property type="entry name" value="RHS repeat-associated core"/>
    <property type="match status" value="3"/>
</dbReference>
<dbReference type="InterPro" id="IPR025479">
    <property type="entry name" value="DUF4329"/>
</dbReference>
<dbReference type="InterPro" id="IPR022385">
    <property type="entry name" value="Rhs_assc_core"/>
</dbReference>
<dbReference type="CDD" id="cd20743">
    <property type="entry name" value="FIX_RhsA-like"/>
    <property type="match status" value="1"/>
</dbReference>
<evidence type="ECO:0000313" key="8">
    <source>
        <dbReference type="Proteomes" id="UP000272140"/>
    </source>
</evidence>
<dbReference type="RefSeq" id="WP_125380890.1">
    <property type="nucleotide sequence ID" value="NZ_CP091012.1"/>
</dbReference>
<evidence type="ECO:0000259" key="4">
    <source>
        <dbReference type="Pfam" id="PF14220"/>
    </source>
</evidence>
<dbReference type="InterPro" id="IPR050708">
    <property type="entry name" value="T6SS_VgrG/RHS"/>
</dbReference>
<evidence type="ECO:0000256" key="1">
    <source>
        <dbReference type="ARBA" id="ARBA00022737"/>
    </source>
</evidence>
<feature type="region of interest" description="Disordered" evidence="2">
    <location>
        <begin position="307"/>
        <end position="348"/>
    </location>
</feature>
<dbReference type="Pfam" id="PF14220">
    <property type="entry name" value="DUF4329"/>
    <property type="match status" value="1"/>
</dbReference>
<proteinExistence type="predicted"/>
<evidence type="ECO:0000259" key="3">
    <source>
        <dbReference type="Pfam" id="PF03527"/>
    </source>
</evidence>
<dbReference type="InterPro" id="IPR006530">
    <property type="entry name" value="YD"/>
</dbReference>
<dbReference type="NCBIfam" id="TIGR03696">
    <property type="entry name" value="Rhs_assc_core"/>
    <property type="match status" value="1"/>
</dbReference>
<evidence type="ECO:0000256" key="2">
    <source>
        <dbReference type="SAM" id="MobiDB-lite"/>
    </source>
</evidence>
<dbReference type="Proteomes" id="UP000272140">
    <property type="component" value="Unassembled WGS sequence"/>
</dbReference>
<comment type="caution">
    <text evidence="7">The sequence shown here is derived from an EMBL/GenBank/DDBJ whole genome shotgun (WGS) entry which is preliminary data.</text>
</comment>
<dbReference type="InterPro" id="IPR001826">
    <property type="entry name" value="RHS"/>
</dbReference>
<organism evidence="7 8">
    <name type="scientific">Burkholderia cenocepacia</name>
    <dbReference type="NCBI Taxonomy" id="95486"/>
    <lineage>
        <taxon>Bacteria</taxon>
        <taxon>Pseudomonadati</taxon>
        <taxon>Pseudomonadota</taxon>
        <taxon>Betaproteobacteria</taxon>
        <taxon>Burkholderiales</taxon>
        <taxon>Burkholderiaceae</taxon>
        <taxon>Burkholderia</taxon>
        <taxon>Burkholderia cepacia complex</taxon>
    </lineage>
</organism>
<dbReference type="InterPro" id="IPR031325">
    <property type="entry name" value="RHS_repeat"/>
</dbReference>
<feature type="domain" description="Teneurin-like YD-shell" evidence="6">
    <location>
        <begin position="727"/>
        <end position="856"/>
    </location>
</feature>
<dbReference type="NCBIfam" id="TIGR01643">
    <property type="entry name" value="YD_repeat_2x"/>
    <property type="match status" value="10"/>
</dbReference>
<dbReference type="InterPro" id="IPR045351">
    <property type="entry name" value="DUF6531"/>
</dbReference>
<name>A0A3R9CFG7_9BURK</name>
<evidence type="ECO:0000259" key="5">
    <source>
        <dbReference type="Pfam" id="PF20148"/>
    </source>
</evidence>
<dbReference type="InterPro" id="IPR056823">
    <property type="entry name" value="TEN-like_YD-shell"/>
</dbReference>
<feature type="domain" description="RHS protein conserved region" evidence="3">
    <location>
        <begin position="1304"/>
        <end position="1339"/>
    </location>
</feature>
<evidence type="ECO:0000259" key="6">
    <source>
        <dbReference type="Pfam" id="PF25023"/>
    </source>
</evidence>
<feature type="domain" description="DUF6531" evidence="5">
    <location>
        <begin position="357"/>
        <end position="429"/>
    </location>
</feature>
<evidence type="ECO:0000313" key="7">
    <source>
        <dbReference type="EMBL" id="RSC13653.1"/>
    </source>
</evidence>